<evidence type="ECO:0000313" key="3">
    <source>
        <dbReference type="Proteomes" id="UP000655225"/>
    </source>
</evidence>
<accession>A0A834YZ93</accession>
<name>A0A834YZ93_TETSI</name>
<gene>
    <name evidence="2" type="ORF">HHK36_016193</name>
</gene>
<dbReference type="AlphaFoldDB" id="A0A834YZ93"/>
<protein>
    <submittedName>
        <fullName evidence="2">Uncharacterized protein</fullName>
    </submittedName>
</protein>
<feature type="region of interest" description="Disordered" evidence="1">
    <location>
        <begin position="291"/>
        <end position="319"/>
    </location>
</feature>
<evidence type="ECO:0000256" key="1">
    <source>
        <dbReference type="SAM" id="MobiDB-lite"/>
    </source>
</evidence>
<proteinExistence type="predicted"/>
<evidence type="ECO:0000313" key="2">
    <source>
        <dbReference type="EMBL" id="KAF8397280.1"/>
    </source>
</evidence>
<organism evidence="2 3">
    <name type="scientific">Tetracentron sinense</name>
    <name type="common">Spur-leaf</name>
    <dbReference type="NCBI Taxonomy" id="13715"/>
    <lineage>
        <taxon>Eukaryota</taxon>
        <taxon>Viridiplantae</taxon>
        <taxon>Streptophyta</taxon>
        <taxon>Embryophyta</taxon>
        <taxon>Tracheophyta</taxon>
        <taxon>Spermatophyta</taxon>
        <taxon>Magnoliopsida</taxon>
        <taxon>Trochodendrales</taxon>
        <taxon>Trochodendraceae</taxon>
        <taxon>Tetracentron</taxon>
    </lineage>
</organism>
<feature type="compositionally biased region" description="Basic and acidic residues" evidence="1">
    <location>
        <begin position="219"/>
        <end position="230"/>
    </location>
</feature>
<sequence>MEADPLTLALADLQEAQIQIKDVKVETIPRSVRISHGENSFVFSIYIRKASRMGFAGHLQDFRRPLTGTHSIAEPCLGKDGERSHHLTNSISTKIEWKTGLCNPSDKTGAAESARHADHRSKDNLTNICMPRHRSEVQHQQKSKDEHWKGQDMLEPAPEGLEAVFNPRRGKGLNIAKIQNPKIPIWPGGEADERAKLQVCSSPLLRENISSGHVERSAIHQTHNPKEIKPRSSNTLETKALSPQPRPPYSHLGMRSLKKEDPFLLDPIFEHLGLFTFVPRKKTKAQKVLQMEKGKKTALGPPTGAEVGGGGENPSKNSPTLITRLRLDEERIMEKVRSNPLEEKEGIDELEGLFSSIIPPHETNYASVTLSEANPEVLVMLASYRVGEFLLEKALPSFQENDGGLVAGESLDVCSVEGSSEEEGLAATLVLQVSEEFSPMVQNSVQSSVRGGAIEPPESKWAEGNGEANWNLLSSPIPACFARVKAGICDKDQSMLTLGEEVFASSKQSQSEVKAKVPQLNARLVPEAECSSSHSMCFPVPTDPAIILRSSIAFSSLLLVSLLQLLAPNLVLPLLAPLGLAAALASKCPFFPR</sequence>
<comment type="caution">
    <text evidence="2">The sequence shown here is derived from an EMBL/GenBank/DDBJ whole genome shotgun (WGS) entry which is preliminary data.</text>
</comment>
<dbReference type="Proteomes" id="UP000655225">
    <property type="component" value="Unassembled WGS sequence"/>
</dbReference>
<dbReference type="EMBL" id="JABCRI010000011">
    <property type="protein sequence ID" value="KAF8397280.1"/>
    <property type="molecule type" value="Genomic_DNA"/>
</dbReference>
<keyword evidence="3" id="KW-1185">Reference proteome</keyword>
<feature type="region of interest" description="Disordered" evidence="1">
    <location>
        <begin position="219"/>
        <end position="250"/>
    </location>
</feature>
<reference evidence="2 3" key="1">
    <citation type="submission" date="2020-04" db="EMBL/GenBank/DDBJ databases">
        <title>Plant Genome Project.</title>
        <authorList>
            <person name="Zhang R.-G."/>
        </authorList>
    </citation>
    <scope>NUCLEOTIDE SEQUENCE [LARGE SCALE GENOMIC DNA]</scope>
    <source>
        <strain evidence="2">YNK0</strain>
        <tissue evidence="2">Leaf</tissue>
    </source>
</reference>